<comment type="caution">
    <text evidence="4">The sequence shown here is derived from an EMBL/GenBank/DDBJ whole genome shotgun (WGS) entry which is preliminary data.</text>
</comment>
<gene>
    <name evidence="4" type="ORF">UY92_C0009G0055</name>
</gene>
<evidence type="ECO:0000313" key="5">
    <source>
        <dbReference type="Proteomes" id="UP000033870"/>
    </source>
</evidence>
<feature type="transmembrane region" description="Helical" evidence="3">
    <location>
        <begin position="236"/>
        <end position="256"/>
    </location>
</feature>
<feature type="transmembrane region" description="Helical" evidence="3">
    <location>
        <begin position="202"/>
        <end position="230"/>
    </location>
</feature>
<feature type="transmembrane region" description="Helical" evidence="3">
    <location>
        <begin position="59"/>
        <end position="87"/>
    </location>
</feature>
<feature type="coiled-coil region" evidence="1">
    <location>
        <begin position="1056"/>
        <end position="1260"/>
    </location>
</feature>
<feature type="transmembrane region" description="Helical" evidence="3">
    <location>
        <begin position="139"/>
        <end position="157"/>
    </location>
</feature>
<feature type="region of interest" description="Disordered" evidence="2">
    <location>
        <begin position="989"/>
        <end position="1011"/>
    </location>
</feature>
<dbReference type="PATRIC" id="fig|1619044.3.peg.710"/>
<feature type="transmembrane region" description="Helical" evidence="3">
    <location>
        <begin position="107"/>
        <end position="127"/>
    </location>
</feature>
<name>A0A0G1YGA0_9BACT</name>
<sequence length="1928" mass="215818">MAPFLLPYLRRIKEILPGRLRQYRWLAFFVAAVGIGMLVWAGPAAALDGTDVLNAFIKAIAWLMLVIAQICIGLTIFFLRFFISIASYNNYIDVDVVQLGWIMVRDVANMFFVVALLVIAFGTILGLEEYEWKKNLVKLVLAAIFINFSNLIAQLIIDVAHVFTITFLNAVSATAGGNLINMFKLQNILSITGTANSADDDILLATLTGAITAVIFSVMAAIAMGSYVFVMASRVVVLWALIILSPLAYLLGVLPKTKSYADRWWSEFGKHVIVAPVMVFFLWLSFATLGTGDIITDIEANVPKSQQLEQMENSGKATQISLSDVTTWENMANFILALAFMIVGLKVTQETGAYGSGAVSKAVDFGRKVATIATGYAAGRWLVGKGQDVAAFAGKGIAKGAYIATLENPVERFKMGFMRNVVEGYREWRARGPLIAKREREAELAEGQDLTVAEKAAGMKVVENRADATGKIFKSELAEGEQLTDAEKAAGMRVAERAKRFKGNSRGEILKENYFEFEKNDPRNALVRFVHGRLHSRHEKLIKSKKLLEKVTKEKGYNEELMDKRVTASPKHLFQSFEGIEGVHRFDALDRIEQGMVEAEKMRSAAKTEEFSAYGKALILENPRFKDGEWKVPGTRGAKGSMIEQIVEHKEKAALAEQRIQQLTSGTKEKYLKGSKGQMTLQGRIKAELETKAHDAEAQNLQAAAQFQVANTDVREMERRRKELDDKVARGEMSPEQAEKERKKLRDVIARTVASEKQAHTSEMETEELTKGKEREYYGTRHGEEELAKEAELKRKIALSEAAVKSKETKAEEEFAEDKGRKIIQETKALEAETTGQEAAAKRVEAEERRKFLATEPGRDVARKIQAEELKTGAEEEVVKQIEAEEKKKFADSMPGQQVIEQTKAAELAREVVEAEIKKIEAQKRREVREPSRQKLDDLYRELEEIDGRTGLTGIDRELEAKNRDIAAKEEEKQRRLEEINEYVLGSKNKTEKKQRTQEAKAQKAALDKEMSDLYDSRDEIVGRRQAVKRSAEAQKDEAWKSFQDRLEPGDLLARKVAAEKQAHTEELKVEQIEKAMERSYFSGTHGQHELEEEVALKARVEADSAEVEEKEAKAKRDYFYAGRHPEAKVLLFRKEQATLGKQAEEGETELMELEQRRLAMTAGAGAGGRFTRIQDAAVRKEAEQAEITRTEKEGLRQAYDRGAEQVTRANLAEQAAKAAEEFIKQIKSADLEKQFVEAGKKLNELLKKSKNDLKTLIDEVKKGRHDGIVSALGAAQVIGVQEKNTELARKRADDAAHDAFVYKPNYGTTSPSSAFADYAKKQLESFRSMERAKAMKQATDIMAHLTEIKRSKKPLTVDQEAELAASTTFLTEEAWVDDQGEYIFKMLGKLQKGEIDDEDERRSWQHMAEMFAEMGWIKGADGKSDQVFEADGSLKRDAVLLNKYDRKMAGDLQNLALTGLDTELSQAHNAIAAEYDKNNGKVQQAASAAQDAEITKLKTDGKYRPLLDEAETNARASVRQYYDARLVAVKEQARQQEEKKLKGGPKLDDAAKQQRLEAAVAAAETQFRVEHAGEMEEQIEFQIKVEQDKALGENSEAKAAIKKAVEDAVTPLKKSYWEVAADVLSTGKGGSISTVEQLKDRFDRHGDMLQFATRTFKKNALDTGHEELGMNQDFDEDEDVYRFRTAGEGRALLRADRVKIDRSKLIASDQFHTNGVLNFRHGIIDDFAESALSLTFGKITKAMEFTRMPERSLKGGYYIHKNEDAAVERTLDKTTGKMVSYAILGSESARAKFADDGDVTAEQQRNHMMARGVLTHLMAAGSGRGFALGAHRLFQHISEQQAQQGIVNTKIGDMPFRTAKEVARYIRTALEGKNAGFMHAFTQSTYADQEDRVLAMMRQIENERPKADFGNQSEAEEYDQMQQTLAA</sequence>
<feature type="transmembrane region" description="Helical" evidence="3">
    <location>
        <begin position="268"/>
        <end position="286"/>
    </location>
</feature>
<feature type="transmembrane region" description="Helical" evidence="3">
    <location>
        <begin position="25"/>
        <end position="47"/>
    </location>
</feature>
<keyword evidence="3" id="KW-0472">Membrane</keyword>
<keyword evidence="1" id="KW-0175">Coiled coil</keyword>
<dbReference type="EMBL" id="LCRX01000009">
    <property type="protein sequence ID" value="KKW42251.1"/>
    <property type="molecule type" value="Genomic_DNA"/>
</dbReference>
<dbReference type="Proteomes" id="UP000033870">
    <property type="component" value="Unassembled WGS sequence"/>
</dbReference>
<proteinExistence type="predicted"/>
<keyword evidence="3" id="KW-0812">Transmembrane</keyword>
<evidence type="ECO:0000256" key="3">
    <source>
        <dbReference type="SAM" id="Phobius"/>
    </source>
</evidence>
<keyword evidence="3" id="KW-1133">Transmembrane helix</keyword>
<accession>A0A0G1YGA0</accession>
<reference evidence="4 5" key="1">
    <citation type="journal article" date="2015" name="Nature">
        <title>rRNA introns, odd ribosomes, and small enigmatic genomes across a large radiation of phyla.</title>
        <authorList>
            <person name="Brown C.T."/>
            <person name="Hug L.A."/>
            <person name="Thomas B.C."/>
            <person name="Sharon I."/>
            <person name="Castelle C.J."/>
            <person name="Singh A."/>
            <person name="Wilkins M.J."/>
            <person name="Williams K.H."/>
            <person name="Banfield J.F."/>
        </authorList>
    </citation>
    <scope>NUCLEOTIDE SEQUENCE [LARGE SCALE GENOMIC DNA]</scope>
</reference>
<evidence type="ECO:0000256" key="1">
    <source>
        <dbReference type="SAM" id="Coils"/>
    </source>
</evidence>
<dbReference type="STRING" id="1619044.UY92_C0009G0055"/>
<feature type="region of interest" description="Disordered" evidence="2">
    <location>
        <begin position="725"/>
        <end position="744"/>
    </location>
</feature>
<feature type="region of interest" description="Disordered" evidence="2">
    <location>
        <begin position="1903"/>
        <end position="1928"/>
    </location>
</feature>
<feature type="transmembrane region" description="Helical" evidence="3">
    <location>
        <begin position="163"/>
        <end position="181"/>
    </location>
</feature>
<evidence type="ECO:0000256" key="2">
    <source>
        <dbReference type="SAM" id="MobiDB-lite"/>
    </source>
</evidence>
<protein>
    <submittedName>
        <fullName evidence="4">Uncharacterized protein</fullName>
    </submittedName>
</protein>
<evidence type="ECO:0000313" key="4">
    <source>
        <dbReference type="EMBL" id="KKW42251.1"/>
    </source>
</evidence>
<organism evidence="4 5">
    <name type="scientific">Candidatus Magasanikbacteria bacterium GW2011_GWA2_56_11</name>
    <dbReference type="NCBI Taxonomy" id="1619044"/>
    <lineage>
        <taxon>Bacteria</taxon>
        <taxon>Candidatus Magasanikiibacteriota</taxon>
    </lineage>
</organism>